<dbReference type="EMBL" id="OCNH01000001">
    <property type="protein sequence ID" value="SOD79248.1"/>
    <property type="molecule type" value="Genomic_DNA"/>
</dbReference>
<reference evidence="2" key="1">
    <citation type="submission" date="2017-09" db="EMBL/GenBank/DDBJ databases">
        <authorList>
            <person name="Varghese N."/>
            <person name="Submissions S."/>
        </authorList>
    </citation>
    <scope>NUCLEOTIDE SEQUENCE [LARGE SCALE GENOMIC DNA]</scope>
    <source>
        <strain evidence="2">DSM 29961</strain>
    </source>
</reference>
<evidence type="ECO:0000313" key="2">
    <source>
        <dbReference type="Proteomes" id="UP000219452"/>
    </source>
</evidence>
<dbReference type="RefSeq" id="WP_179830111.1">
    <property type="nucleotide sequence ID" value="NZ_OCNH01000001.1"/>
</dbReference>
<dbReference type="PROSITE" id="PS51257">
    <property type="entry name" value="PROKAR_LIPOPROTEIN"/>
    <property type="match status" value="1"/>
</dbReference>
<evidence type="ECO:0000313" key="1">
    <source>
        <dbReference type="EMBL" id="SOD79248.1"/>
    </source>
</evidence>
<dbReference type="Proteomes" id="UP000219452">
    <property type="component" value="Unassembled WGS sequence"/>
</dbReference>
<accession>A0A286F7P9</accession>
<keyword evidence="2" id="KW-1185">Reference proteome</keyword>
<gene>
    <name evidence="1" type="ORF">SAMN06269250_0876</name>
</gene>
<evidence type="ECO:0008006" key="3">
    <source>
        <dbReference type="Google" id="ProtNLM"/>
    </source>
</evidence>
<name>A0A286F7P9_9BACT</name>
<sequence length="52" mass="5289">MKLSKSLLQAIAVAVTVTTISSCGKGTVVDPKAPNGEQQKKVPYNCPGCGLG</sequence>
<proteinExistence type="predicted"/>
<protein>
    <recommendedName>
        <fullName evidence="3">Lipoprotein</fullName>
    </recommendedName>
</protein>
<dbReference type="AlphaFoldDB" id="A0A286F7P9"/>
<organism evidence="1 2">
    <name type="scientific">Spirosoma fluviale</name>
    <dbReference type="NCBI Taxonomy" id="1597977"/>
    <lineage>
        <taxon>Bacteria</taxon>
        <taxon>Pseudomonadati</taxon>
        <taxon>Bacteroidota</taxon>
        <taxon>Cytophagia</taxon>
        <taxon>Cytophagales</taxon>
        <taxon>Cytophagaceae</taxon>
        <taxon>Spirosoma</taxon>
    </lineage>
</organism>